<keyword evidence="10" id="KW-1185">Reference proteome</keyword>
<dbReference type="GO" id="GO:0009873">
    <property type="term" value="P:ethylene-activated signaling pathway"/>
    <property type="evidence" value="ECO:0007669"/>
    <property type="project" value="UniProtKB-KW"/>
</dbReference>
<dbReference type="Gene3D" id="3.30.730.10">
    <property type="entry name" value="AP2/ERF domain"/>
    <property type="match status" value="1"/>
</dbReference>
<dbReference type="FunFam" id="3.30.730.10:FF:000001">
    <property type="entry name" value="Ethylene-responsive transcription factor 2"/>
    <property type="match status" value="1"/>
</dbReference>
<dbReference type="PANTHER" id="PTHR31677">
    <property type="entry name" value="AP2 DOMAIN CLASS TRANSCRIPTION FACTOR"/>
    <property type="match status" value="1"/>
</dbReference>
<evidence type="ECO:0000256" key="3">
    <source>
        <dbReference type="ARBA" id="ARBA00023015"/>
    </source>
</evidence>
<dbReference type="EMBL" id="BSYO01000003">
    <property type="protein sequence ID" value="GMH01564.1"/>
    <property type="molecule type" value="Genomic_DNA"/>
</dbReference>
<dbReference type="SUPFAM" id="SSF54171">
    <property type="entry name" value="DNA-binding domain"/>
    <property type="match status" value="1"/>
</dbReference>
<dbReference type="PROSITE" id="PS51032">
    <property type="entry name" value="AP2_ERF"/>
    <property type="match status" value="1"/>
</dbReference>
<accession>A0AAD3RZJ8</accession>
<keyword evidence="2" id="KW-0936">Ethylene signaling pathway</keyword>
<dbReference type="InterPro" id="IPR036955">
    <property type="entry name" value="AP2/ERF_dom_sf"/>
</dbReference>
<dbReference type="InterPro" id="IPR016177">
    <property type="entry name" value="DNA-bd_dom_sf"/>
</dbReference>
<dbReference type="Proteomes" id="UP001279734">
    <property type="component" value="Unassembled WGS sequence"/>
</dbReference>
<evidence type="ECO:0000259" key="8">
    <source>
        <dbReference type="PROSITE" id="PS51032"/>
    </source>
</evidence>
<comment type="caution">
    <text evidence="9">The sequence shown here is derived from an EMBL/GenBank/DDBJ whole genome shotgun (WGS) entry which is preliminary data.</text>
</comment>
<reference evidence="9" key="1">
    <citation type="submission" date="2023-05" db="EMBL/GenBank/DDBJ databases">
        <title>Nepenthes gracilis genome sequencing.</title>
        <authorList>
            <person name="Fukushima K."/>
        </authorList>
    </citation>
    <scope>NUCLEOTIDE SEQUENCE</scope>
    <source>
        <strain evidence="9">SING2019-196</strain>
    </source>
</reference>
<organism evidence="9 10">
    <name type="scientific">Nepenthes gracilis</name>
    <name type="common">Slender pitcher plant</name>
    <dbReference type="NCBI Taxonomy" id="150966"/>
    <lineage>
        <taxon>Eukaryota</taxon>
        <taxon>Viridiplantae</taxon>
        <taxon>Streptophyta</taxon>
        <taxon>Embryophyta</taxon>
        <taxon>Tracheophyta</taxon>
        <taxon>Spermatophyta</taxon>
        <taxon>Magnoliopsida</taxon>
        <taxon>eudicotyledons</taxon>
        <taxon>Gunneridae</taxon>
        <taxon>Pentapetalae</taxon>
        <taxon>Caryophyllales</taxon>
        <taxon>Nepenthaceae</taxon>
        <taxon>Nepenthes</taxon>
    </lineage>
</organism>
<dbReference type="SMART" id="SM00380">
    <property type="entry name" value="AP2"/>
    <property type="match status" value="1"/>
</dbReference>
<evidence type="ECO:0000256" key="2">
    <source>
        <dbReference type="ARBA" id="ARBA00022745"/>
    </source>
</evidence>
<evidence type="ECO:0000256" key="5">
    <source>
        <dbReference type="ARBA" id="ARBA00023163"/>
    </source>
</evidence>
<dbReference type="PANTHER" id="PTHR31677:SF146">
    <property type="entry name" value="ETHYLENE-RESPONSIVE TRANSCRIPTION FACTOR ESR2"/>
    <property type="match status" value="1"/>
</dbReference>
<dbReference type="Pfam" id="PF00847">
    <property type="entry name" value="AP2"/>
    <property type="match status" value="1"/>
</dbReference>
<evidence type="ECO:0000313" key="10">
    <source>
        <dbReference type="Proteomes" id="UP001279734"/>
    </source>
</evidence>
<dbReference type="CDD" id="cd00018">
    <property type="entry name" value="AP2"/>
    <property type="match status" value="1"/>
</dbReference>
<keyword evidence="4" id="KW-0238">DNA-binding</keyword>
<feature type="region of interest" description="Disordered" evidence="7">
    <location>
        <begin position="1"/>
        <end position="51"/>
    </location>
</feature>
<feature type="domain" description="AP2/ERF" evidence="8">
    <location>
        <begin position="55"/>
        <end position="112"/>
    </location>
</feature>
<evidence type="ECO:0000256" key="7">
    <source>
        <dbReference type="SAM" id="MobiDB-lite"/>
    </source>
</evidence>
<dbReference type="GO" id="GO:0003700">
    <property type="term" value="F:DNA-binding transcription factor activity"/>
    <property type="evidence" value="ECO:0007669"/>
    <property type="project" value="InterPro"/>
</dbReference>
<dbReference type="InterPro" id="IPR001471">
    <property type="entry name" value="AP2/ERF_dom"/>
</dbReference>
<dbReference type="GO" id="GO:0003677">
    <property type="term" value="F:DNA binding"/>
    <property type="evidence" value="ECO:0007669"/>
    <property type="project" value="UniProtKB-KW"/>
</dbReference>
<dbReference type="GO" id="GO:0005634">
    <property type="term" value="C:nucleus"/>
    <property type="evidence" value="ECO:0007669"/>
    <property type="project" value="UniProtKB-SubCell"/>
</dbReference>
<protein>
    <recommendedName>
        <fullName evidence="8">AP2/ERF domain-containing protein</fullName>
    </recommendedName>
</protein>
<evidence type="ECO:0000256" key="1">
    <source>
        <dbReference type="ARBA" id="ARBA00004123"/>
    </source>
</evidence>
<comment type="subcellular location">
    <subcellularLocation>
        <location evidence="1">Nucleus</location>
    </subcellularLocation>
</comment>
<evidence type="ECO:0000313" key="9">
    <source>
        <dbReference type="EMBL" id="GMH01564.1"/>
    </source>
</evidence>
<proteinExistence type="predicted"/>
<keyword evidence="3" id="KW-0805">Transcription regulation</keyword>
<keyword evidence="5" id="KW-0804">Transcription</keyword>
<keyword evidence="6" id="KW-0539">Nucleus</keyword>
<evidence type="ECO:0000256" key="6">
    <source>
        <dbReference type="ARBA" id="ARBA00023242"/>
    </source>
</evidence>
<dbReference type="AlphaFoldDB" id="A0AAD3RZJ8"/>
<name>A0AAD3RZJ8_NEPGR</name>
<sequence>MEEAMRRLNGLPQIPEAEPKEIQKRTSANLSATKKPLKDSNNAGGCAGGTGATMRYRGVRRRPWGRYAAEIRDPLSKERRWLGTFDTAEEAACAYDCAARAMRGLKARTNFVYPAPSPTHPASDHLYPPINFGKQSQPSIRDLSGPRPFKVSQSSWPAFCTPSLSHDFSIAGSVSPCNSSTDAAAKMNMLLLREFFTASSMNSNQTSLSSPSSFYDQFPFTNGTSSSSSPSSTCRPNSFMDCSALFSNNPSSNSARSSAEASKSSSFETLSVANLNGSSLDFPMFDANQSFSNNKSNEMRGSDSTRTNICEDDYMELFPSEPSDSGLLEEIIRKFFPKNSSEKKNQSMNEGRRGGIENDHLGLYFDTQNQHPLPPPQNGGCGVESQQTMSFCSGETGVGNFQLSSQDFSSSSMMDDIFQYSDLYNVFATAKVQNA</sequence>
<dbReference type="PRINTS" id="PR00367">
    <property type="entry name" value="ETHRSPELEMNT"/>
</dbReference>
<gene>
    <name evidence="9" type="ORF">Nepgr_003403</name>
</gene>
<evidence type="ECO:0000256" key="4">
    <source>
        <dbReference type="ARBA" id="ARBA00023125"/>
    </source>
</evidence>